<dbReference type="Proteomes" id="UP000664369">
    <property type="component" value="Unassembled WGS sequence"/>
</dbReference>
<name>A0ABS3QEV9_9BACT</name>
<organism evidence="2 3">
    <name type="scientific">Hymenobacter negativus</name>
    <dbReference type="NCBI Taxonomy" id="2795026"/>
    <lineage>
        <taxon>Bacteria</taxon>
        <taxon>Pseudomonadati</taxon>
        <taxon>Bacteroidota</taxon>
        <taxon>Cytophagia</taxon>
        <taxon>Cytophagales</taxon>
        <taxon>Hymenobacteraceae</taxon>
        <taxon>Hymenobacter</taxon>
    </lineage>
</organism>
<evidence type="ECO:0000259" key="1">
    <source>
        <dbReference type="Pfam" id="PF07484"/>
    </source>
</evidence>
<keyword evidence="3" id="KW-1185">Reference proteome</keyword>
<reference evidence="2 3" key="1">
    <citation type="submission" date="2021-03" db="EMBL/GenBank/DDBJ databases">
        <authorList>
            <person name="Kim M.K."/>
        </authorList>
    </citation>
    <scope>NUCLEOTIDE SEQUENCE [LARGE SCALE GENOMIC DNA]</scope>
    <source>
        <strain evidence="2 3">BT442</strain>
    </source>
</reference>
<comment type="caution">
    <text evidence="2">The sequence shown here is derived from an EMBL/GenBank/DDBJ whole genome shotgun (WGS) entry which is preliminary data.</text>
</comment>
<feature type="domain" description="Phage tail collar" evidence="1">
    <location>
        <begin position="35"/>
        <end position="91"/>
    </location>
</feature>
<dbReference type="Pfam" id="PF07484">
    <property type="entry name" value="Collar"/>
    <property type="match status" value="1"/>
</dbReference>
<accession>A0ABS3QEV9</accession>
<dbReference type="SUPFAM" id="SSF88874">
    <property type="entry name" value="Receptor-binding domain of short tail fibre protein gp12"/>
    <property type="match status" value="1"/>
</dbReference>
<protein>
    <submittedName>
        <fullName evidence="2">Phage tail protein</fullName>
    </submittedName>
</protein>
<dbReference type="InterPro" id="IPR011083">
    <property type="entry name" value="Phage_tail_collar_dom"/>
</dbReference>
<dbReference type="Gene3D" id="3.90.1340.10">
    <property type="entry name" value="Phage tail collar domain"/>
    <property type="match status" value="1"/>
</dbReference>
<sequence>MQALFGRRLLAKAAAPARIASPAGVSSSAGSPFVGEIIMAAFNFAPHGYVRCDGQLLPLSQNTALFALLGTTYGGNGQSNFALPNLNGRVPLGAGQGPGLSYYDLGQTGGSDAVTLLPTEMPAHSHTMALSYSQSLGNTASPENAYLASNGAGRPQYAATSTAYMASGATGSAQPHNNMQPYQVLAYYIAVQGIFPPRS</sequence>
<dbReference type="InterPro" id="IPR037053">
    <property type="entry name" value="Phage_tail_collar_dom_sf"/>
</dbReference>
<gene>
    <name evidence="2" type="ORF">J4E00_11955</name>
</gene>
<dbReference type="EMBL" id="JAGETZ010000004">
    <property type="protein sequence ID" value="MBO2009766.1"/>
    <property type="molecule type" value="Genomic_DNA"/>
</dbReference>
<evidence type="ECO:0000313" key="2">
    <source>
        <dbReference type="EMBL" id="MBO2009766.1"/>
    </source>
</evidence>
<proteinExistence type="predicted"/>
<evidence type="ECO:0000313" key="3">
    <source>
        <dbReference type="Proteomes" id="UP000664369"/>
    </source>
</evidence>